<name>A0A4Y2N586_ARAVE</name>
<evidence type="ECO:0000313" key="2">
    <source>
        <dbReference type="EMBL" id="GBN33770.1"/>
    </source>
</evidence>
<accession>A0A4Y2N586</accession>
<keyword evidence="1" id="KW-0812">Transmembrane</keyword>
<protein>
    <submittedName>
        <fullName evidence="2">Uncharacterized protein</fullName>
    </submittedName>
</protein>
<keyword evidence="1" id="KW-0472">Membrane</keyword>
<reference evidence="2 3" key="1">
    <citation type="journal article" date="2019" name="Sci. Rep.">
        <title>Orb-weaving spider Araneus ventricosus genome elucidates the spidroin gene catalogue.</title>
        <authorList>
            <person name="Kono N."/>
            <person name="Nakamura H."/>
            <person name="Ohtoshi R."/>
            <person name="Moran D.A.P."/>
            <person name="Shinohara A."/>
            <person name="Yoshida Y."/>
            <person name="Fujiwara M."/>
            <person name="Mori M."/>
            <person name="Tomita M."/>
            <person name="Arakawa K."/>
        </authorList>
    </citation>
    <scope>NUCLEOTIDE SEQUENCE [LARGE SCALE GENOMIC DNA]</scope>
</reference>
<evidence type="ECO:0000256" key="1">
    <source>
        <dbReference type="SAM" id="Phobius"/>
    </source>
</evidence>
<keyword evidence="3" id="KW-1185">Reference proteome</keyword>
<keyword evidence="1" id="KW-1133">Transmembrane helix</keyword>
<dbReference type="AlphaFoldDB" id="A0A4Y2N586"/>
<evidence type="ECO:0000313" key="3">
    <source>
        <dbReference type="Proteomes" id="UP000499080"/>
    </source>
</evidence>
<dbReference type="EMBL" id="BGPR01008430">
    <property type="protein sequence ID" value="GBN33770.1"/>
    <property type="molecule type" value="Genomic_DNA"/>
</dbReference>
<proteinExistence type="predicted"/>
<feature type="transmembrane region" description="Helical" evidence="1">
    <location>
        <begin position="23"/>
        <end position="45"/>
    </location>
</feature>
<sequence length="102" mass="11463">MGDWTVTTSDPIDYGESSSSADIVLHAIVPVLILGLVLFLVCLCIKHLHKKNWCSAESDSHSSIPTIFSSMQTPPGRRTYLLTAHLREMRRQSDQQTMQLHL</sequence>
<organism evidence="2 3">
    <name type="scientific">Araneus ventricosus</name>
    <name type="common">Orbweaver spider</name>
    <name type="synonym">Epeira ventricosa</name>
    <dbReference type="NCBI Taxonomy" id="182803"/>
    <lineage>
        <taxon>Eukaryota</taxon>
        <taxon>Metazoa</taxon>
        <taxon>Ecdysozoa</taxon>
        <taxon>Arthropoda</taxon>
        <taxon>Chelicerata</taxon>
        <taxon>Arachnida</taxon>
        <taxon>Araneae</taxon>
        <taxon>Araneomorphae</taxon>
        <taxon>Entelegynae</taxon>
        <taxon>Araneoidea</taxon>
        <taxon>Araneidae</taxon>
        <taxon>Araneus</taxon>
    </lineage>
</organism>
<comment type="caution">
    <text evidence="2">The sequence shown here is derived from an EMBL/GenBank/DDBJ whole genome shotgun (WGS) entry which is preliminary data.</text>
</comment>
<gene>
    <name evidence="2" type="ORF">AVEN_81126_1</name>
</gene>
<dbReference type="Proteomes" id="UP000499080">
    <property type="component" value="Unassembled WGS sequence"/>
</dbReference>